<comment type="caution">
    <text evidence="3">The sequence shown here is derived from an EMBL/GenBank/DDBJ whole genome shotgun (WGS) entry which is preliminary data.</text>
</comment>
<keyword evidence="2" id="KW-0564">Palmitate</keyword>
<proteinExistence type="inferred from homology"/>
<dbReference type="InterPro" id="IPR010131">
    <property type="entry name" value="MdtP/NodT-like"/>
</dbReference>
<evidence type="ECO:0000313" key="4">
    <source>
        <dbReference type="Proteomes" id="UP001361239"/>
    </source>
</evidence>
<organism evidence="3 4">
    <name type="scientific">Novosphingobium anseongense</name>
    <dbReference type="NCBI Taxonomy" id="3133436"/>
    <lineage>
        <taxon>Bacteria</taxon>
        <taxon>Pseudomonadati</taxon>
        <taxon>Pseudomonadota</taxon>
        <taxon>Alphaproteobacteria</taxon>
        <taxon>Sphingomonadales</taxon>
        <taxon>Sphingomonadaceae</taxon>
        <taxon>Novosphingobium</taxon>
    </lineage>
</organism>
<dbReference type="SUPFAM" id="SSF56954">
    <property type="entry name" value="Outer membrane efflux proteins (OEP)"/>
    <property type="match status" value="1"/>
</dbReference>
<dbReference type="Pfam" id="PF02321">
    <property type="entry name" value="OEP"/>
    <property type="match status" value="2"/>
</dbReference>
<dbReference type="PANTHER" id="PTHR30203:SF32">
    <property type="entry name" value="CATION EFFLUX SYSTEM PROTEIN CUSC"/>
    <property type="match status" value="1"/>
</dbReference>
<feature type="chain" id="PRO_5044991625" evidence="2">
    <location>
        <begin position="29"/>
        <end position="484"/>
    </location>
</feature>
<accession>A0ABU8RYL5</accession>
<gene>
    <name evidence="3" type="ORF">WG901_16110</name>
</gene>
<dbReference type="PANTHER" id="PTHR30203">
    <property type="entry name" value="OUTER MEMBRANE CATION EFFLUX PROTEIN"/>
    <property type="match status" value="1"/>
</dbReference>
<name>A0ABU8RYL5_9SPHN</name>
<dbReference type="RefSeq" id="WP_339588115.1">
    <property type="nucleotide sequence ID" value="NZ_JBBHJZ010000003.1"/>
</dbReference>
<keyword evidence="2" id="KW-0472">Membrane</keyword>
<reference evidence="3 4" key="1">
    <citation type="submission" date="2024-03" db="EMBL/GenBank/DDBJ databases">
        <authorList>
            <person name="Jo J.-H."/>
        </authorList>
    </citation>
    <scope>NUCLEOTIDE SEQUENCE [LARGE SCALE GENOMIC DNA]</scope>
    <source>
        <strain evidence="3 4">PS1R-30</strain>
    </source>
</reference>
<evidence type="ECO:0000313" key="3">
    <source>
        <dbReference type="EMBL" id="MEJ5978178.1"/>
    </source>
</evidence>
<keyword evidence="2" id="KW-0732">Signal</keyword>
<protein>
    <submittedName>
        <fullName evidence="3">Efflux transporter outer membrane subunit</fullName>
    </submittedName>
</protein>
<dbReference type="Gene3D" id="2.20.200.10">
    <property type="entry name" value="Outer membrane efflux proteins (OEP)"/>
    <property type="match status" value="1"/>
</dbReference>
<dbReference type="EMBL" id="JBBHJZ010000003">
    <property type="protein sequence ID" value="MEJ5978178.1"/>
    <property type="molecule type" value="Genomic_DNA"/>
</dbReference>
<feature type="signal peptide" evidence="2">
    <location>
        <begin position="1"/>
        <end position="28"/>
    </location>
</feature>
<keyword evidence="2" id="KW-0812">Transmembrane</keyword>
<keyword evidence="2" id="KW-1134">Transmembrane beta strand</keyword>
<comment type="subcellular location">
    <subcellularLocation>
        <location evidence="2">Cell membrane</location>
        <topology evidence="2">Lipid-anchor</topology>
    </subcellularLocation>
</comment>
<sequence>MRRAPIHKLALLLGVAALAGCSMAPKYATPDLPVPPTWPAGDAYLRQSEAALPSYSYRDVFPDPRLRAVLDQALANNQDVAAAIANIESARAQYRIQRADLFPQIAATGSYRAIKGANVQGGTAVGNGGAGVRETITAQASITNWEIDVFGRIASLTGAARQRYFASEEAARATRLTLVSDVAEAWIAYGLDRSLLQVAQKTAEAARESVRLTQRRLDGGVAPRSDLRQAQIVLETAQADVANQTTLVAQDINALQLLVGAPVDAANLPASVEDAGSRLREVPAGLDSTVLLRRPDVIQAEYQLRAANAEIGAARAAMFPRITLTGVLGFASDALGSLFDGGNFNWQAGGNASYSIFRAGALRAGVDQSEAQRDAALAAYRKAVQSAFADVADTLARRGTIDEQLRAVRAGRDAAADNQHLAELRYRGGVQSYLEQLSARQSLYGAERTLANIQRVRASNLVALYRSLGGDPIADAPGPVATSR</sequence>
<dbReference type="InterPro" id="IPR003423">
    <property type="entry name" value="OMP_efflux"/>
</dbReference>
<evidence type="ECO:0000256" key="1">
    <source>
        <dbReference type="ARBA" id="ARBA00007613"/>
    </source>
</evidence>
<keyword evidence="4" id="KW-1185">Reference proteome</keyword>
<keyword evidence="2" id="KW-0449">Lipoprotein</keyword>
<dbReference type="Proteomes" id="UP001361239">
    <property type="component" value="Unassembled WGS sequence"/>
</dbReference>
<dbReference type="NCBIfam" id="TIGR01845">
    <property type="entry name" value="outer_NodT"/>
    <property type="match status" value="1"/>
</dbReference>
<dbReference type="Gene3D" id="1.20.1600.10">
    <property type="entry name" value="Outer membrane efflux proteins (OEP)"/>
    <property type="match status" value="1"/>
</dbReference>
<comment type="similarity">
    <text evidence="1 2">Belongs to the outer membrane factor (OMF) (TC 1.B.17) family.</text>
</comment>
<evidence type="ECO:0000256" key="2">
    <source>
        <dbReference type="RuleBase" id="RU362097"/>
    </source>
</evidence>
<dbReference type="PROSITE" id="PS51257">
    <property type="entry name" value="PROKAR_LIPOPROTEIN"/>
    <property type="match status" value="1"/>
</dbReference>